<comment type="caution">
    <text evidence="1">The sequence shown here is derived from an EMBL/GenBank/DDBJ whole genome shotgun (WGS) entry which is preliminary data.</text>
</comment>
<reference evidence="1" key="1">
    <citation type="submission" date="2023-07" db="EMBL/GenBank/DDBJ databases">
        <title>draft genome sequence of fig (Ficus carica).</title>
        <authorList>
            <person name="Takahashi T."/>
            <person name="Nishimura K."/>
        </authorList>
    </citation>
    <scope>NUCLEOTIDE SEQUENCE</scope>
</reference>
<protein>
    <submittedName>
        <fullName evidence="1">Uncharacterized protein</fullName>
    </submittedName>
</protein>
<evidence type="ECO:0000313" key="1">
    <source>
        <dbReference type="EMBL" id="GMN42786.1"/>
    </source>
</evidence>
<organism evidence="1 2">
    <name type="scientific">Ficus carica</name>
    <name type="common">Common fig</name>
    <dbReference type="NCBI Taxonomy" id="3494"/>
    <lineage>
        <taxon>Eukaryota</taxon>
        <taxon>Viridiplantae</taxon>
        <taxon>Streptophyta</taxon>
        <taxon>Embryophyta</taxon>
        <taxon>Tracheophyta</taxon>
        <taxon>Spermatophyta</taxon>
        <taxon>Magnoliopsida</taxon>
        <taxon>eudicotyledons</taxon>
        <taxon>Gunneridae</taxon>
        <taxon>Pentapetalae</taxon>
        <taxon>rosids</taxon>
        <taxon>fabids</taxon>
        <taxon>Rosales</taxon>
        <taxon>Moraceae</taxon>
        <taxon>Ficeae</taxon>
        <taxon>Ficus</taxon>
    </lineage>
</organism>
<dbReference type="Proteomes" id="UP001187192">
    <property type="component" value="Unassembled WGS sequence"/>
</dbReference>
<evidence type="ECO:0000313" key="2">
    <source>
        <dbReference type="Proteomes" id="UP001187192"/>
    </source>
</evidence>
<keyword evidence="2" id="KW-1185">Reference proteome</keyword>
<sequence length="12" mass="1335">MLPPTPALHPFN</sequence>
<accession>A0AA88AMP0</accession>
<name>A0AA88AMP0_FICCA</name>
<dbReference type="EMBL" id="BTGU01000015">
    <property type="protein sequence ID" value="GMN42786.1"/>
    <property type="molecule type" value="Genomic_DNA"/>
</dbReference>
<gene>
    <name evidence="1" type="ORF">TIFTF001_011994</name>
</gene>
<proteinExistence type="predicted"/>